<dbReference type="Proteomes" id="UP000460287">
    <property type="component" value="Unassembled WGS sequence"/>
</dbReference>
<dbReference type="InterPro" id="IPR009721">
    <property type="entry name" value="O-acyltransferase_WSD1_C"/>
</dbReference>
<feature type="domain" description="O-acyltransferase WSD1 C-terminal" evidence="1">
    <location>
        <begin position="54"/>
        <end position="182"/>
    </location>
</feature>
<evidence type="ECO:0000313" key="3">
    <source>
        <dbReference type="Proteomes" id="UP000460287"/>
    </source>
</evidence>
<protein>
    <submittedName>
        <fullName evidence="2">DUF1298 domain-containing protein</fullName>
    </submittedName>
</protein>
<evidence type="ECO:0000259" key="1">
    <source>
        <dbReference type="Pfam" id="PF06974"/>
    </source>
</evidence>
<reference evidence="2 3" key="1">
    <citation type="submission" date="2019-08" db="EMBL/GenBank/DDBJ databases">
        <title>In-depth cultivation of the pig gut microbiome towards novel bacterial diversity and tailored functional studies.</title>
        <authorList>
            <person name="Wylensek D."/>
            <person name="Hitch T.C.A."/>
            <person name="Clavel T."/>
        </authorList>
    </citation>
    <scope>NUCLEOTIDE SEQUENCE [LARGE SCALE GENOMIC DNA]</scope>
    <source>
        <strain evidence="2 3">WCA-383-APC-5B</strain>
    </source>
</reference>
<proteinExistence type="predicted"/>
<sequence>MFLASYFITLHKLWNNDVKAIACAVDLRKYLHNKTAPGLCNLTSNLVCTVESCNDSFKSMLKQVSESMKIQKNNTSCLNDVFLLNKAYKYLPYSISKKLISKVLTNPPIAISNIGLIDDKKLKFKNLTVKSSFITGAIKHVPNFQVAITTFKNRVALSINVFASEKDEKDIKEFLNFFKNELLTECNVI</sequence>
<gene>
    <name evidence="2" type="ORF">FYJ33_12755</name>
</gene>
<accession>A0A7X2N049</accession>
<dbReference type="AlphaFoldDB" id="A0A7X2N049"/>
<keyword evidence="3" id="KW-1185">Reference proteome</keyword>
<dbReference type="RefSeq" id="WP_154532136.1">
    <property type="nucleotide sequence ID" value="NZ_VULX01000026.1"/>
</dbReference>
<comment type="caution">
    <text evidence="2">The sequence shown here is derived from an EMBL/GenBank/DDBJ whole genome shotgun (WGS) entry which is preliminary data.</text>
</comment>
<organism evidence="2 3">
    <name type="scientific">Inconstantimicrobium porci</name>
    <dbReference type="NCBI Taxonomy" id="2652291"/>
    <lineage>
        <taxon>Bacteria</taxon>
        <taxon>Bacillati</taxon>
        <taxon>Bacillota</taxon>
        <taxon>Clostridia</taxon>
        <taxon>Eubacteriales</taxon>
        <taxon>Clostridiaceae</taxon>
        <taxon>Inconstantimicrobium</taxon>
    </lineage>
</organism>
<dbReference type="Pfam" id="PF06974">
    <property type="entry name" value="WS_DGAT_C"/>
    <property type="match status" value="1"/>
</dbReference>
<evidence type="ECO:0000313" key="2">
    <source>
        <dbReference type="EMBL" id="MSR92239.1"/>
    </source>
</evidence>
<name>A0A7X2N049_9CLOT</name>
<dbReference type="EMBL" id="VULX01000026">
    <property type="protein sequence ID" value="MSR92239.1"/>
    <property type="molecule type" value="Genomic_DNA"/>
</dbReference>